<gene>
    <name evidence="1" type="ORF">MM415B02789_0003</name>
</gene>
<organism evidence="1">
    <name type="scientific">viral metagenome</name>
    <dbReference type="NCBI Taxonomy" id="1070528"/>
    <lineage>
        <taxon>unclassified sequences</taxon>
        <taxon>metagenomes</taxon>
        <taxon>organismal metagenomes</taxon>
    </lineage>
</organism>
<accession>A0A6M3L131</accession>
<proteinExistence type="predicted"/>
<protein>
    <submittedName>
        <fullName evidence="1">Uncharacterized protein</fullName>
    </submittedName>
</protein>
<dbReference type="EMBL" id="MT142768">
    <property type="protein sequence ID" value="QJA88287.1"/>
    <property type="molecule type" value="Genomic_DNA"/>
</dbReference>
<name>A0A6M3L131_9ZZZZ</name>
<dbReference type="AlphaFoldDB" id="A0A6M3L131"/>
<reference evidence="1" key="1">
    <citation type="submission" date="2020-03" db="EMBL/GenBank/DDBJ databases">
        <title>The deep terrestrial virosphere.</title>
        <authorList>
            <person name="Holmfeldt K."/>
            <person name="Nilsson E."/>
            <person name="Simone D."/>
            <person name="Lopez-Fernandez M."/>
            <person name="Wu X."/>
            <person name="de Brujin I."/>
            <person name="Lundin D."/>
            <person name="Andersson A."/>
            <person name="Bertilsson S."/>
            <person name="Dopson M."/>
        </authorList>
    </citation>
    <scope>NUCLEOTIDE SEQUENCE</scope>
    <source>
        <strain evidence="1">MM415B02789</strain>
    </source>
</reference>
<evidence type="ECO:0000313" key="1">
    <source>
        <dbReference type="EMBL" id="QJA88287.1"/>
    </source>
</evidence>
<sequence>MSYLPGNIMPQMSQMPIMSGSEGGTNNRTDDIEFLASLLGCLATWLKGKQGDGSQTVLGGFGNEGNDPLAQWIASLGKT</sequence>